<evidence type="ECO:0000259" key="1">
    <source>
        <dbReference type="Pfam" id="PF00155"/>
    </source>
</evidence>
<evidence type="ECO:0000313" key="3">
    <source>
        <dbReference type="Proteomes" id="UP000265562"/>
    </source>
</evidence>
<keyword evidence="2" id="KW-0032">Aminotransferase</keyword>
<gene>
    <name evidence="2" type="ORF">D4A81_05795</name>
</gene>
<dbReference type="Gene3D" id="3.40.640.10">
    <property type="entry name" value="Type I PLP-dependent aspartate aminotransferase-like (Major domain)"/>
    <property type="match status" value="1"/>
</dbReference>
<dbReference type="NCBIfam" id="NF005305">
    <property type="entry name" value="PRK06836.1"/>
    <property type="match status" value="1"/>
</dbReference>
<name>A0A385PZ97_9FIRM</name>
<dbReference type="PANTHER" id="PTHR42691">
    <property type="entry name" value="ASPARTATE AMINOTRANSFERASE YHDR-RELATED"/>
    <property type="match status" value="1"/>
</dbReference>
<dbReference type="Gene3D" id="3.90.1150.10">
    <property type="entry name" value="Aspartate Aminotransferase, domain 1"/>
    <property type="match status" value="2"/>
</dbReference>
<protein>
    <submittedName>
        <fullName evidence="2">Pyridoxal phosphate-dependent aminotransferase</fullName>
    </submittedName>
</protein>
<proteinExistence type="predicted"/>
<keyword evidence="3" id="KW-1185">Reference proteome</keyword>
<accession>A0A385PZ97</accession>
<feature type="domain" description="Aminotransferase class I/classII large" evidence="1">
    <location>
        <begin position="34"/>
        <end position="383"/>
    </location>
</feature>
<dbReference type="AlphaFoldDB" id="A0A385PZ97"/>
<dbReference type="InterPro" id="IPR015422">
    <property type="entry name" value="PyrdxlP-dep_Trfase_small"/>
</dbReference>
<dbReference type="RefSeq" id="WP_111524973.1">
    <property type="nucleotide sequence ID" value="NZ_CP032364.1"/>
</dbReference>
<reference evidence="2 3" key="1">
    <citation type="submission" date="2018-09" db="EMBL/GenBank/DDBJ databases">
        <title>Genome sequencing of Lachnoanaerobaculum umeaense DSM 23576.</title>
        <authorList>
            <person name="Kook J.-K."/>
            <person name="Park S.-N."/>
            <person name="Lim Y.K."/>
        </authorList>
    </citation>
    <scope>NUCLEOTIDE SEQUENCE [LARGE SCALE GENOMIC DNA]</scope>
    <source>
        <strain evidence="3">DSM 23576 \ CCUG 58757</strain>
    </source>
</reference>
<dbReference type="PANTHER" id="PTHR42691:SF1">
    <property type="entry name" value="ASPARTATE AMINOTRANSFERASE YHDR-RELATED"/>
    <property type="match status" value="1"/>
</dbReference>
<dbReference type="OrthoDB" id="9802328at2"/>
<dbReference type="InterPro" id="IPR015424">
    <property type="entry name" value="PyrdxlP-dep_Trfase"/>
</dbReference>
<evidence type="ECO:0000313" key="2">
    <source>
        <dbReference type="EMBL" id="AYA99488.1"/>
    </source>
</evidence>
<dbReference type="InterPro" id="IPR004839">
    <property type="entry name" value="Aminotransferase_I/II_large"/>
</dbReference>
<dbReference type="CDD" id="cd00609">
    <property type="entry name" value="AAT_like"/>
    <property type="match status" value="1"/>
</dbReference>
<dbReference type="GO" id="GO:0030170">
    <property type="term" value="F:pyridoxal phosphate binding"/>
    <property type="evidence" value="ECO:0007669"/>
    <property type="project" value="InterPro"/>
</dbReference>
<organism evidence="2 3">
    <name type="scientific">Lachnoanaerobaculum umeaense</name>
    <dbReference type="NCBI Taxonomy" id="617123"/>
    <lineage>
        <taxon>Bacteria</taxon>
        <taxon>Bacillati</taxon>
        <taxon>Bacillota</taxon>
        <taxon>Clostridia</taxon>
        <taxon>Lachnospirales</taxon>
        <taxon>Lachnospiraceae</taxon>
        <taxon>Lachnoanaerobaculum</taxon>
    </lineage>
</organism>
<keyword evidence="2" id="KW-0808">Transferase</keyword>
<dbReference type="GO" id="GO:0008483">
    <property type="term" value="F:transaminase activity"/>
    <property type="evidence" value="ECO:0007669"/>
    <property type="project" value="UniProtKB-KW"/>
</dbReference>
<sequence>MVSKKMLDLGNIRSGIRDIYEYGTKLAEKIGVENVLDFSLGNPSTPAPREVENTIRHIVTELSPKDYNSYTSAPGDKNSRLAVAKNLNARFGTDYDENNIFLTCGAAASLNIIFKAIIESEEDEIIVNTPYFPDYKVFIEGQGAKFVLAKCSDDLTLDIAELEKRINVNTKAVLINSPNNPSGIIYPKENIEDLVKMLNRKQKEYAHPIFLISDEPYREVVFEEESPEFLPNLYNNTLVAYSWSKSLSLPGERIGYILVPKKAIDYTDIFAAISGSARVLGYVCAPSLFQKVIKECVGVKPNIDVYRTNRNILYSALIEMGYVVPNPSGAFYMFIKSPNSDGRDFCERAKNYNMLLVPGEGFGMKEYARLSFCVDTQKVEKSINIFRILMDEYNKNN</sequence>
<dbReference type="Proteomes" id="UP000265562">
    <property type="component" value="Chromosome"/>
</dbReference>
<dbReference type="EMBL" id="CP032364">
    <property type="protein sequence ID" value="AYA99488.1"/>
    <property type="molecule type" value="Genomic_DNA"/>
</dbReference>
<dbReference type="SUPFAM" id="SSF53383">
    <property type="entry name" value="PLP-dependent transferases"/>
    <property type="match status" value="1"/>
</dbReference>
<dbReference type="InterPro" id="IPR015421">
    <property type="entry name" value="PyrdxlP-dep_Trfase_major"/>
</dbReference>
<dbReference type="KEGG" id="lua:D4A81_05795"/>
<dbReference type="Pfam" id="PF00155">
    <property type="entry name" value="Aminotran_1_2"/>
    <property type="match status" value="1"/>
</dbReference>